<proteinExistence type="predicted"/>
<protein>
    <recommendedName>
        <fullName evidence="6">Glycosyltransferase family 4 protein</fullName>
    </recommendedName>
</protein>
<dbReference type="AlphaFoldDB" id="A0ABC8CXR8"/>
<dbReference type="GO" id="GO:0016740">
    <property type="term" value="F:transferase activity"/>
    <property type="evidence" value="ECO:0007669"/>
    <property type="project" value="UniProtKB-KW"/>
</dbReference>
<gene>
    <name evidence="4" type="ORF">C7M56_10030</name>
</gene>
<dbReference type="SUPFAM" id="SSF53756">
    <property type="entry name" value="UDP-Glycosyltransferase/glycogen phosphorylase"/>
    <property type="match status" value="1"/>
</dbReference>
<evidence type="ECO:0008006" key="6">
    <source>
        <dbReference type="Google" id="ProtNLM"/>
    </source>
</evidence>
<evidence type="ECO:0000259" key="2">
    <source>
        <dbReference type="Pfam" id="PF00534"/>
    </source>
</evidence>
<dbReference type="PANTHER" id="PTHR46401">
    <property type="entry name" value="GLYCOSYLTRANSFERASE WBBK-RELATED"/>
    <property type="match status" value="1"/>
</dbReference>
<dbReference type="CDD" id="cd03794">
    <property type="entry name" value="GT4_WbuB-like"/>
    <property type="match status" value="1"/>
</dbReference>
<evidence type="ECO:0000256" key="1">
    <source>
        <dbReference type="ARBA" id="ARBA00022679"/>
    </source>
</evidence>
<dbReference type="InterPro" id="IPR001296">
    <property type="entry name" value="Glyco_trans_1"/>
</dbReference>
<dbReference type="Proteomes" id="UP000240615">
    <property type="component" value="Chromosome"/>
</dbReference>
<name>A0ABC8CXR8_CLOBO</name>
<reference evidence="4 5" key="1">
    <citation type="submission" date="2018-01" db="EMBL/GenBank/DDBJ databases">
        <title>Genetic Diversity of Clostridium botulinum in seafood.</title>
        <authorList>
            <person name="Athira V."/>
            <person name="Arun Jyothi P.V."/>
            <person name="Lalitha K.V."/>
            <person name="Joseph T.C."/>
        </authorList>
    </citation>
    <scope>NUCLEOTIDE SEQUENCE [LARGE SCALE GENOMIC DNA]</scope>
    <source>
        <strain evidence="4 5">Mfbjulcb8</strain>
    </source>
</reference>
<dbReference type="EMBL" id="CP027777">
    <property type="protein sequence ID" value="AVQ39007.1"/>
    <property type="molecule type" value="Genomic_DNA"/>
</dbReference>
<evidence type="ECO:0000313" key="5">
    <source>
        <dbReference type="Proteomes" id="UP000240615"/>
    </source>
</evidence>
<dbReference type="Pfam" id="PF00534">
    <property type="entry name" value="Glycos_transf_1"/>
    <property type="match status" value="1"/>
</dbReference>
<dbReference type="Gene3D" id="3.40.50.2000">
    <property type="entry name" value="Glycogen Phosphorylase B"/>
    <property type="match status" value="2"/>
</dbReference>
<feature type="domain" description="Glycosyl transferase family 1" evidence="2">
    <location>
        <begin position="201"/>
        <end position="367"/>
    </location>
</feature>
<evidence type="ECO:0000259" key="3">
    <source>
        <dbReference type="Pfam" id="PF13439"/>
    </source>
</evidence>
<sequence>MIELKNILMVVQNDFVNDSRIIKEANILGRCGFNVKVLALHNKGLKEEEKFEYFIVKRIKLNTRDRLSKNKLSQIVKYMEFKKKCLQEAKKFNPDIVHCHDVYTLPIGKVIIKKLSNTKKIKLIYDSHELWSQASNNLSMPNILVKLQNNIEKNVIKKCDKVITVSDSIAQYLMKQYKLEKKPTIIRNIPYMKKEITNKSIFHEKFNIEKNKKIVLYQGAVGKGRGIENLINAMQYTKDNIVLVILGNGSMVKKYKEIANKLAVKDKVYFHSAVDPKELIDYTSSANLGMSLIFNICLSYYYSLPNKMFEYIQGEIPVLCSNYPDMKEIIQNYGVGQTVEPNDVGEIAKAINEILSKDDEYCEYKNNCKIAKEQLNWEKESNILIQLYKDIIDF</sequence>
<dbReference type="Pfam" id="PF13439">
    <property type="entry name" value="Glyco_transf_4"/>
    <property type="match status" value="1"/>
</dbReference>
<dbReference type="PANTHER" id="PTHR46401:SF2">
    <property type="entry name" value="GLYCOSYLTRANSFERASE WBBK-RELATED"/>
    <property type="match status" value="1"/>
</dbReference>
<keyword evidence="1" id="KW-0808">Transferase</keyword>
<organism evidence="4 5">
    <name type="scientific">Clostridium botulinum</name>
    <dbReference type="NCBI Taxonomy" id="1491"/>
    <lineage>
        <taxon>Bacteria</taxon>
        <taxon>Bacillati</taxon>
        <taxon>Bacillota</taxon>
        <taxon>Clostridia</taxon>
        <taxon>Eubacteriales</taxon>
        <taxon>Clostridiaceae</taxon>
        <taxon>Clostridium</taxon>
    </lineage>
</organism>
<evidence type="ECO:0000313" key="4">
    <source>
        <dbReference type="EMBL" id="AVQ39007.1"/>
    </source>
</evidence>
<accession>A0ABC8CXR8</accession>
<dbReference type="InterPro" id="IPR028098">
    <property type="entry name" value="Glyco_trans_4-like_N"/>
</dbReference>
<feature type="domain" description="Glycosyltransferase subfamily 4-like N-terminal" evidence="3">
    <location>
        <begin position="28"/>
        <end position="188"/>
    </location>
</feature>